<dbReference type="PANTHER" id="PTHR21366">
    <property type="entry name" value="GLYOXALASE FAMILY PROTEIN"/>
    <property type="match status" value="1"/>
</dbReference>
<dbReference type="EMBL" id="VXRG01000037">
    <property type="protein sequence ID" value="MXY92592.1"/>
    <property type="molecule type" value="Genomic_DNA"/>
</dbReference>
<reference evidence="2" key="1">
    <citation type="submission" date="2019-09" db="EMBL/GenBank/DDBJ databases">
        <title>Characterisation of the sponge microbiome using genome-centric metagenomics.</title>
        <authorList>
            <person name="Engelberts J.P."/>
            <person name="Robbins S.J."/>
            <person name="De Goeij J.M."/>
            <person name="Aranda M."/>
            <person name="Bell S.C."/>
            <person name="Webster N.S."/>
        </authorList>
    </citation>
    <scope>NUCLEOTIDE SEQUENCE</scope>
    <source>
        <strain evidence="2">SB0664_bin_27</strain>
    </source>
</reference>
<feature type="domain" description="VOC" evidence="1">
    <location>
        <begin position="3"/>
        <end position="130"/>
    </location>
</feature>
<evidence type="ECO:0000259" key="1">
    <source>
        <dbReference type="PROSITE" id="PS51819"/>
    </source>
</evidence>
<name>A0A6B0YS76_9CHLR</name>
<organism evidence="2">
    <name type="scientific">Caldilineaceae bacterium SB0664_bin_27</name>
    <dbReference type="NCBI Taxonomy" id="2605260"/>
    <lineage>
        <taxon>Bacteria</taxon>
        <taxon>Bacillati</taxon>
        <taxon>Chloroflexota</taxon>
        <taxon>Caldilineae</taxon>
        <taxon>Caldilineales</taxon>
        <taxon>Caldilineaceae</taxon>
    </lineage>
</organism>
<accession>A0A6B0YS76</accession>
<dbReference type="InterPro" id="IPR004360">
    <property type="entry name" value="Glyas_Fos-R_dOase_dom"/>
</dbReference>
<dbReference type="InterPro" id="IPR029068">
    <property type="entry name" value="Glyas_Bleomycin-R_OHBP_Dase"/>
</dbReference>
<dbReference type="InterPro" id="IPR050383">
    <property type="entry name" value="GlyoxalaseI/FosfomycinResist"/>
</dbReference>
<dbReference type="SUPFAM" id="SSF54593">
    <property type="entry name" value="Glyoxalase/Bleomycin resistance protein/Dihydroxybiphenyl dioxygenase"/>
    <property type="match status" value="1"/>
</dbReference>
<sequence>MALLRHVALRTKDLERSRAFYEKILGLKFLRYIYDEGYPPGCCLSDGSVNMTLIQYVGEERPTIVHEGEYIHLGFIVDDLEQTYHQLRAEGAEILVEDVKVEREFNYDHVPEGSLKTTDPDGNILDITERKDEWDGVQL</sequence>
<dbReference type="InterPro" id="IPR037523">
    <property type="entry name" value="VOC_core"/>
</dbReference>
<proteinExistence type="predicted"/>
<protein>
    <submittedName>
        <fullName evidence="2">VOC family protein</fullName>
    </submittedName>
</protein>
<comment type="caution">
    <text evidence="2">The sequence shown here is derived from an EMBL/GenBank/DDBJ whole genome shotgun (WGS) entry which is preliminary data.</text>
</comment>
<dbReference type="AlphaFoldDB" id="A0A6B0YS76"/>
<dbReference type="Gene3D" id="3.10.180.10">
    <property type="entry name" value="2,3-Dihydroxybiphenyl 1,2-Dioxygenase, domain 1"/>
    <property type="match status" value="1"/>
</dbReference>
<dbReference type="PROSITE" id="PS51819">
    <property type="entry name" value="VOC"/>
    <property type="match status" value="1"/>
</dbReference>
<gene>
    <name evidence="2" type="ORF">F4Y42_03995</name>
</gene>
<dbReference type="Pfam" id="PF00903">
    <property type="entry name" value="Glyoxalase"/>
    <property type="match status" value="1"/>
</dbReference>
<dbReference type="CDD" id="cd06587">
    <property type="entry name" value="VOC"/>
    <property type="match status" value="1"/>
</dbReference>
<evidence type="ECO:0000313" key="2">
    <source>
        <dbReference type="EMBL" id="MXY92592.1"/>
    </source>
</evidence>